<keyword evidence="2" id="KW-0963">Cytoplasm</keyword>
<dbReference type="EMBL" id="JANIGO010000001">
    <property type="protein sequence ID" value="MCQ8895210.1"/>
    <property type="molecule type" value="Genomic_DNA"/>
</dbReference>
<evidence type="ECO:0000313" key="6">
    <source>
        <dbReference type="Proteomes" id="UP001204142"/>
    </source>
</evidence>
<reference evidence="5 6" key="1">
    <citation type="submission" date="2022-07" db="EMBL/GenBank/DDBJ databases">
        <authorList>
            <person name="Xamxidin M."/>
            <person name="Wu M."/>
        </authorList>
    </citation>
    <scope>NUCLEOTIDE SEQUENCE [LARGE SCALE GENOMIC DNA]</scope>
    <source>
        <strain evidence="5 6">NBRC 111650</strain>
    </source>
</reference>
<dbReference type="Pfam" id="PF06857">
    <property type="entry name" value="ACP"/>
    <property type="match status" value="1"/>
</dbReference>
<evidence type="ECO:0000256" key="2">
    <source>
        <dbReference type="ARBA" id="ARBA00022490"/>
    </source>
</evidence>
<comment type="subcellular location">
    <subcellularLocation>
        <location evidence="1">Cytoplasm</location>
    </subcellularLocation>
</comment>
<gene>
    <name evidence="5" type="primary">mdcC</name>
    <name evidence="5" type="ORF">NQT62_02005</name>
</gene>
<sequence length="106" mass="11409">MGHAVGVEHLNFSFAGTQAFQPKPDALVGVVGSGNLEVLVEPCENTHCEFNIHTSARGFAHIWEAVCRDFHRKHPLKGVRISIHDMGATPAVVSLRLEQALAEAGA</sequence>
<evidence type="ECO:0000256" key="4">
    <source>
        <dbReference type="NCBIfam" id="TIGR03130"/>
    </source>
</evidence>
<proteinExistence type="inferred from homology"/>
<accession>A0ABT1WCH9</accession>
<protein>
    <recommendedName>
        <fullName evidence="4">Malonate decarboxylase acyl carrier protein</fullName>
    </recommendedName>
</protein>
<dbReference type="RefSeq" id="WP_256762883.1">
    <property type="nucleotide sequence ID" value="NZ_JANIGO010000001.1"/>
</dbReference>
<keyword evidence="6" id="KW-1185">Reference proteome</keyword>
<evidence type="ECO:0000256" key="1">
    <source>
        <dbReference type="ARBA" id="ARBA00004496"/>
    </source>
</evidence>
<dbReference type="Proteomes" id="UP001204142">
    <property type="component" value="Unassembled WGS sequence"/>
</dbReference>
<dbReference type="HAMAP" id="MF_00710">
    <property type="entry name" value="Malonate_deCO2ase_dsu"/>
    <property type="match status" value="1"/>
</dbReference>
<dbReference type="InterPro" id="IPR009662">
    <property type="entry name" value="Malonate_deCO2ase_dsu"/>
</dbReference>
<organism evidence="5 6">
    <name type="scientific">Limnobacter humi</name>
    <dbReference type="NCBI Taxonomy" id="1778671"/>
    <lineage>
        <taxon>Bacteria</taxon>
        <taxon>Pseudomonadati</taxon>
        <taxon>Pseudomonadota</taxon>
        <taxon>Betaproteobacteria</taxon>
        <taxon>Burkholderiales</taxon>
        <taxon>Burkholderiaceae</taxon>
        <taxon>Limnobacter</taxon>
    </lineage>
</organism>
<name>A0ABT1WCH9_9BURK</name>
<evidence type="ECO:0000256" key="3">
    <source>
        <dbReference type="ARBA" id="ARBA00022553"/>
    </source>
</evidence>
<dbReference type="InterPro" id="IPR023439">
    <property type="entry name" value="Mal_deCO2ase/Cit_lyase_ACP"/>
</dbReference>
<evidence type="ECO:0000313" key="5">
    <source>
        <dbReference type="EMBL" id="MCQ8895210.1"/>
    </source>
</evidence>
<dbReference type="NCBIfam" id="TIGR03130">
    <property type="entry name" value="malonate_delta"/>
    <property type="match status" value="1"/>
</dbReference>
<comment type="caution">
    <text evidence="5">The sequence shown here is derived from an EMBL/GenBank/DDBJ whole genome shotgun (WGS) entry which is preliminary data.</text>
</comment>
<keyword evidence="3" id="KW-0597">Phosphoprotein</keyword>